<protein>
    <submittedName>
        <fullName evidence="1">Uncharacterized protein</fullName>
    </submittedName>
</protein>
<gene>
    <name evidence="1" type="ORF">L596_004684</name>
</gene>
<sequence length="77" mass="8863">MCPVLAADKRRKAPGRLGRPSLLPTAALCQRLEIREFAIIRCTLEWTYQWELSLEHGLFRKTQLNALASDLSFFSTR</sequence>
<name>A0A4V6I876_STECR</name>
<dbReference type="AlphaFoldDB" id="A0A4V6I876"/>
<reference evidence="1 2" key="1">
    <citation type="journal article" date="2015" name="Genome Biol.">
        <title>Comparative genomics of Steinernema reveals deeply conserved gene regulatory networks.</title>
        <authorList>
            <person name="Dillman A.R."/>
            <person name="Macchietto M."/>
            <person name="Porter C.F."/>
            <person name="Rogers A."/>
            <person name="Williams B."/>
            <person name="Antoshechkin I."/>
            <person name="Lee M.M."/>
            <person name="Goodwin Z."/>
            <person name="Lu X."/>
            <person name="Lewis E.E."/>
            <person name="Goodrich-Blair H."/>
            <person name="Stock S.P."/>
            <person name="Adams B.J."/>
            <person name="Sternberg P.W."/>
            <person name="Mortazavi A."/>
        </authorList>
    </citation>
    <scope>NUCLEOTIDE SEQUENCE [LARGE SCALE GENOMIC DNA]</scope>
    <source>
        <strain evidence="1 2">ALL</strain>
    </source>
</reference>
<dbReference type="EMBL" id="CM016762">
    <property type="protein sequence ID" value="TMS37833.1"/>
    <property type="molecule type" value="Genomic_DNA"/>
</dbReference>
<comment type="caution">
    <text evidence="1">The sequence shown here is derived from an EMBL/GenBank/DDBJ whole genome shotgun (WGS) entry which is preliminary data.</text>
</comment>
<keyword evidence="2" id="KW-1185">Reference proteome</keyword>
<evidence type="ECO:0000313" key="2">
    <source>
        <dbReference type="Proteomes" id="UP000298663"/>
    </source>
</evidence>
<accession>A0A4V6I876</accession>
<evidence type="ECO:0000313" key="1">
    <source>
        <dbReference type="EMBL" id="TMS37833.1"/>
    </source>
</evidence>
<reference evidence="1 2" key="2">
    <citation type="journal article" date="2019" name="G3 (Bethesda)">
        <title>Hybrid Assembly of the Genome of the Entomopathogenic Nematode Steinernema carpocapsae Identifies the X-Chromosome.</title>
        <authorList>
            <person name="Serra L."/>
            <person name="Macchietto M."/>
            <person name="Macias-Munoz A."/>
            <person name="McGill C.J."/>
            <person name="Rodriguez I.M."/>
            <person name="Rodriguez B."/>
            <person name="Murad R."/>
            <person name="Mortazavi A."/>
        </authorList>
    </citation>
    <scope>NUCLEOTIDE SEQUENCE [LARGE SCALE GENOMIC DNA]</scope>
    <source>
        <strain evidence="1 2">ALL</strain>
    </source>
</reference>
<dbReference type="Proteomes" id="UP000298663">
    <property type="component" value="Chromosome X"/>
</dbReference>
<organism evidence="1 2">
    <name type="scientific">Steinernema carpocapsae</name>
    <name type="common">Entomopathogenic nematode</name>
    <dbReference type="NCBI Taxonomy" id="34508"/>
    <lineage>
        <taxon>Eukaryota</taxon>
        <taxon>Metazoa</taxon>
        <taxon>Ecdysozoa</taxon>
        <taxon>Nematoda</taxon>
        <taxon>Chromadorea</taxon>
        <taxon>Rhabditida</taxon>
        <taxon>Tylenchina</taxon>
        <taxon>Panagrolaimomorpha</taxon>
        <taxon>Strongyloidoidea</taxon>
        <taxon>Steinernematidae</taxon>
        <taxon>Steinernema</taxon>
    </lineage>
</organism>
<proteinExistence type="predicted"/>
<dbReference type="EMBL" id="AZBU02000001">
    <property type="protein sequence ID" value="TMS37833.1"/>
    <property type="molecule type" value="Genomic_DNA"/>
</dbReference>